<dbReference type="PANTHER" id="PTHR43280:SF29">
    <property type="entry name" value="ARAC-FAMILY TRANSCRIPTIONAL REGULATOR"/>
    <property type="match status" value="1"/>
</dbReference>
<evidence type="ECO:0000259" key="5">
    <source>
        <dbReference type="PROSITE" id="PS01124"/>
    </source>
</evidence>
<keyword evidence="7" id="KW-1185">Reference proteome</keyword>
<dbReference type="RefSeq" id="WP_135657291.1">
    <property type="nucleotide sequence ID" value="NZ_RQHF01000009.1"/>
</dbReference>
<evidence type="ECO:0000256" key="3">
    <source>
        <dbReference type="ARBA" id="ARBA00023163"/>
    </source>
</evidence>
<proteinExistence type="predicted"/>
<organism evidence="6 7">
    <name type="scientific">Leptospira vanthielii</name>
    <dbReference type="NCBI Taxonomy" id="293085"/>
    <lineage>
        <taxon>Bacteria</taxon>
        <taxon>Pseudomonadati</taxon>
        <taxon>Spirochaetota</taxon>
        <taxon>Spirochaetia</taxon>
        <taxon>Leptospirales</taxon>
        <taxon>Leptospiraceae</taxon>
        <taxon>Leptospira</taxon>
    </lineage>
</organism>
<feature type="transmembrane region" description="Helical" evidence="4">
    <location>
        <begin position="116"/>
        <end position="136"/>
    </location>
</feature>
<feature type="transmembrane region" description="Helical" evidence="4">
    <location>
        <begin position="6"/>
        <end position="24"/>
    </location>
</feature>
<reference evidence="7" key="1">
    <citation type="journal article" date="2019" name="PLoS Negl. Trop. Dis.">
        <title>Revisiting the worldwide diversity of Leptospira species in the environment.</title>
        <authorList>
            <person name="Vincent A.T."/>
            <person name="Schiettekatte O."/>
            <person name="Bourhy P."/>
            <person name="Veyrier F.J."/>
            <person name="Picardeau M."/>
        </authorList>
    </citation>
    <scope>NUCLEOTIDE SEQUENCE [LARGE SCALE GENOMIC DNA]</scope>
    <source>
        <strain evidence="7">201601955</strain>
    </source>
</reference>
<dbReference type="InterPro" id="IPR009057">
    <property type="entry name" value="Homeodomain-like_sf"/>
</dbReference>
<keyword evidence="4" id="KW-1133">Transmembrane helix</keyword>
<name>A0ABY2NSL8_9LEPT</name>
<feature type="transmembrane region" description="Helical" evidence="4">
    <location>
        <begin position="220"/>
        <end position="240"/>
    </location>
</feature>
<dbReference type="PROSITE" id="PS01124">
    <property type="entry name" value="HTH_ARAC_FAMILY_2"/>
    <property type="match status" value="1"/>
</dbReference>
<dbReference type="Gene3D" id="1.10.10.60">
    <property type="entry name" value="Homeodomain-like"/>
    <property type="match status" value="2"/>
</dbReference>
<protein>
    <submittedName>
        <fullName evidence="6">AraC family transcriptional regulator</fullName>
    </submittedName>
</protein>
<dbReference type="InterPro" id="IPR018062">
    <property type="entry name" value="HTH_AraC-typ_CS"/>
</dbReference>
<evidence type="ECO:0000256" key="2">
    <source>
        <dbReference type="ARBA" id="ARBA00023125"/>
    </source>
</evidence>
<keyword evidence="3" id="KW-0804">Transcription</keyword>
<feature type="domain" description="HTH araC/xylS-type" evidence="5">
    <location>
        <begin position="278"/>
        <end position="377"/>
    </location>
</feature>
<comment type="caution">
    <text evidence="6">The sequence shown here is derived from an EMBL/GenBank/DDBJ whole genome shotgun (WGS) entry which is preliminary data.</text>
</comment>
<feature type="transmembrane region" description="Helical" evidence="4">
    <location>
        <begin position="193"/>
        <end position="214"/>
    </location>
</feature>
<accession>A0ABY2NSL8</accession>
<dbReference type="Proteomes" id="UP000298112">
    <property type="component" value="Unassembled WGS sequence"/>
</dbReference>
<dbReference type="SUPFAM" id="SSF46689">
    <property type="entry name" value="Homeodomain-like"/>
    <property type="match status" value="1"/>
</dbReference>
<evidence type="ECO:0000256" key="4">
    <source>
        <dbReference type="SAM" id="Phobius"/>
    </source>
</evidence>
<feature type="transmembrane region" description="Helical" evidence="4">
    <location>
        <begin position="156"/>
        <end position="181"/>
    </location>
</feature>
<evidence type="ECO:0000256" key="1">
    <source>
        <dbReference type="ARBA" id="ARBA00023015"/>
    </source>
</evidence>
<evidence type="ECO:0000313" key="7">
    <source>
        <dbReference type="Proteomes" id="UP000298112"/>
    </source>
</evidence>
<keyword evidence="1" id="KW-0805">Transcription regulation</keyword>
<sequence>MNLIPFAGAVVAFLLAISHWIEAVQKGRKRKQTISSLGLFSLKQNFFGIGYIYLYSSALLFLSLASLQFHIYGELTEGINFFPFLYGIHIPCLFLIGPFSYIYFEEMSGGEFYKIRIFHFLPSVLSLLYIYLMRPVDYQLPPMDLYAKDYNSGFEYSIQLLLSFGVVSIFLYTNSIIIRVLRWKFGSKEKLESSFWPFLWLLIYSLSVVILFVLSQLFFMRMFIVACLGLTSLLVFILLFKMNHRELIPNFQTETSLARYKESRVKGINIPQILKRLDDLMNLEQLYLNEDLSLPILSKRLDLHTHQLSEILNHHLECTFRNYVNQFRLQEAARLLLERPDMTILSVIYASGFNSKSSFHKLFQNRFGLSPQNYRLQSN</sequence>
<evidence type="ECO:0000313" key="6">
    <source>
        <dbReference type="EMBL" id="TGM60576.1"/>
    </source>
</evidence>
<dbReference type="PANTHER" id="PTHR43280">
    <property type="entry name" value="ARAC-FAMILY TRANSCRIPTIONAL REGULATOR"/>
    <property type="match status" value="1"/>
</dbReference>
<dbReference type="SMART" id="SM00342">
    <property type="entry name" value="HTH_ARAC"/>
    <property type="match status" value="1"/>
</dbReference>
<feature type="transmembrane region" description="Helical" evidence="4">
    <location>
        <begin position="84"/>
        <end position="104"/>
    </location>
</feature>
<dbReference type="PROSITE" id="PS00041">
    <property type="entry name" value="HTH_ARAC_FAMILY_1"/>
    <property type="match status" value="1"/>
</dbReference>
<dbReference type="InterPro" id="IPR018060">
    <property type="entry name" value="HTH_AraC"/>
</dbReference>
<dbReference type="Pfam" id="PF12833">
    <property type="entry name" value="HTH_18"/>
    <property type="match status" value="1"/>
</dbReference>
<keyword evidence="4" id="KW-0812">Transmembrane</keyword>
<gene>
    <name evidence="6" type="ORF">EHQ95_03130</name>
</gene>
<keyword evidence="2" id="KW-0238">DNA-binding</keyword>
<dbReference type="EMBL" id="RQHF01000009">
    <property type="protein sequence ID" value="TGM60576.1"/>
    <property type="molecule type" value="Genomic_DNA"/>
</dbReference>
<keyword evidence="4" id="KW-0472">Membrane</keyword>
<feature type="transmembrane region" description="Helical" evidence="4">
    <location>
        <begin position="45"/>
        <end position="72"/>
    </location>
</feature>